<organism evidence="1 2">
    <name type="scientific">Pseudoduganella ginsengisoli</name>
    <dbReference type="NCBI Taxonomy" id="1462440"/>
    <lineage>
        <taxon>Bacteria</taxon>
        <taxon>Pseudomonadati</taxon>
        <taxon>Pseudomonadota</taxon>
        <taxon>Betaproteobacteria</taxon>
        <taxon>Burkholderiales</taxon>
        <taxon>Oxalobacteraceae</taxon>
        <taxon>Telluria group</taxon>
        <taxon>Pseudoduganella</taxon>
    </lineage>
</organism>
<reference evidence="1 2" key="1">
    <citation type="submission" date="2019-11" db="EMBL/GenBank/DDBJ databases">
        <title>Type strains purchased from KCTC, JCM and DSMZ.</title>
        <authorList>
            <person name="Lu H."/>
        </authorList>
    </citation>
    <scope>NUCLEOTIDE SEQUENCE [LARGE SCALE GENOMIC DNA]</scope>
    <source>
        <strain evidence="1 2">KCTC 42409</strain>
    </source>
</reference>
<comment type="caution">
    <text evidence="1">The sequence shown here is derived from an EMBL/GenBank/DDBJ whole genome shotgun (WGS) entry which is preliminary data.</text>
</comment>
<accession>A0A6L6Q1K8</accession>
<dbReference type="Proteomes" id="UP000484015">
    <property type="component" value="Unassembled WGS sequence"/>
</dbReference>
<dbReference type="RefSeq" id="WP_155439700.1">
    <property type="nucleotide sequence ID" value="NZ_WNLA01000009.1"/>
</dbReference>
<dbReference type="OrthoDB" id="6353325at2"/>
<proteinExistence type="predicted"/>
<name>A0A6L6Q1K8_9BURK</name>
<dbReference type="EMBL" id="WNLA01000009">
    <property type="protein sequence ID" value="MTW03319.1"/>
    <property type="molecule type" value="Genomic_DNA"/>
</dbReference>
<dbReference type="InterPro" id="IPR011990">
    <property type="entry name" value="TPR-like_helical_dom_sf"/>
</dbReference>
<dbReference type="Gene3D" id="1.25.40.10">
    <property type="entry name" value="Tetratricopeptide repeat domain"/>
    <property type="match status" value="1"/>
</dbReference>
<dbReference type="AlphaFoldDB" id="A0A6L6Q1K8"/>
<evidence type="ECO:0000313" key="2">
    <source>
        <dbReference type="Proteomes" id="UP000484015"/>
    </source>
</evidence>
<gene>
    <name evidence="1" type="ORF">GM668_14630</name>
</gene>
<evidence type="ECO:0000313" key="1">
    <source>
        <dbReference type="EMBL" id="MTW03319.1"/>
    </source>
</evidence>
<protein>
    <submittedName>
        <fullName evidence="1">Uncharacterized protein</fullName>
    </submittedName>
</protein>
<dbReference type="SUPFAM" id="SSF48452">
    <property type="entry name" value="TPR-like"/>
    <property type="match status" value="1"/>
</dbReference>
<keyword evidence="2" id="KW-1185">Reference proteome</keyword>
<sequence>MAWTKFPYADDAYVYTAASLKKAWARLHANDAESYPSTPELVQAWIAYHAGDFEKAAELGLAQGVDGYSVANRATCIYANYLEKSDKKKLDLYLEVAERCEQQQEEQPKNAAGFYWHAYALGRYAQGISVVKALSQGIGAKVKNSLDTAIKLAPKHADAHIALGSYHAEIVDKVGSMIAGLTYGAKKEEGYKLFKKAMELNPNSAIAYIEYANALVMLDGKKKMDEAVGLYEKAAAHEAADANERLDVELAKSELEDE</sequence>